<evidence type="ECO:0000259" key="5">
    <source>
        <dbReference type="Pfam" id="PF04355"/>
    </source>
</evidence>
<feature type="chain" id="PRO_5043970565" evidence="4">
    <location>
        <begin position="25"/>
        <end position="181"/>
    </location>
</feature>
<feature type="region of interest" description="Disordered" evidence="3">
    <location>
        <begin position="108"/>
        <end position="168"/>
    </location>
</feature>
<feature type="domain" description="Outer membrane protein assembly factor BamE" evidence="5">
    <location>
        <begin position="31"/>
        <end position="106"/>
    </location>
</feature>
<evidence type="ECO:0000256" key="4">
    <source>
        <dbReference type="SAM" id="SignalP"/>
    </source>
</evidence>
<dbReference type="InterPro" id="IPR037873">
    <property type="entry name" value="BamE-like"/>
</dbReference>
<reference evidence="6 7" key="1">
    <citation type="submission" date="2024-05" db="EMBL/GenBank/DDBJ databases">
        <title>Genome sequence of Ponticoccus litoralis KCCM 90028.</title>
        <authorList>
            <person name="Kim J.M."/>
            <person name="Lee J.K."/>
            <person name="Choi B.J."/>
            <person name="Bayburt H."/>
            <person name="Baek J.H."/>
            <person name="Jeon C.O."/>
        </authorList>
    </citation>
    <scope>NUCLEOTIDE SEQUENCE [LARGE SCALE GENOMIC DNA]</scope>
    <source>
        <strain evidence="6 7">KCCM 90028</strain>
    </source>
</reference>
<keyword evidence="2" id="KW-0472">Membrane</keyword>
<feature type="signal peptide" evidence="4">
    <location>
        <begin position="1"/>
        <end position="24"/>
    </location>
</feature>
<proteinExistence type="predicted"/>
<dbReference type="Pfam" id="PF04355">
    <property type="entry name" value="BamE"/>
    <property type="match status" value="1"/>
</dbReference>
<dbReference type="RefSeq" id="WP_347167625.1">
    <property type="nucleotide sequence ID" value="NZ_JBDNCH010000002.1"/>
</dbReference>
<evidence type="ECO:0000256" key="1">
    <source>
        <dbReference type="ARBA" id="ARBA00022729"/>
    </source>
</evidence>
<evidence type="ECO:0000256" key="3">
    <source>
        <dbReference type="SAM" id="MobiDB-lite"/>
    </source>
</evidence>
<keyword evidence="7" id="KW-1185">Reference proteome</keyword>
<sequence length="181" mass="20187">MQGKTGRARLAAATVMVVALGACSASYRTHGYMPPEDELQQIVPGVDTQASVEDLIGVPNASGVRDNSGFYYIETEMRHFAWRRPEIMDRQILAITFDQAGIVDNISTYGLEDEPRGADHPPRDQEHRRRDRLHPQALRQYRRARRQPASGRPVTAWPGPRTGPARSRHAAVMQFAQSGAI</sequence>
<comment type="caution">
    <text evidence="6">The sequence shown here is derived from an EMBL/GenBank/DDBJ whole genome shotgun (WGS) entry which is preliminary data.</text>
</comment>
<dbReference type="Proteomes" id="UP001428774">
    <property type="component" value="Unassembled WGS sequence"/>
</dbReference>
<dbReference type="EMBL" id="JBDNCH010000002">
    <property type="protein sequence ID" value="MEN9062686.1"/>
    <property type="molecule type" value="Genomic_DNA"/>
</dbReference>
<dbReference type="AlphaFoldDB" id="A0AAW9SQZ1"/>
<organism evidence="6 7">
    <name type="scientific">Ponticoccus litoralis</name>
    <dbReference type="NCBI Taxonomy" id="422297"/>
    <lineage>
        <taxon>Bacteria</taxon>
        <taxon>Pseudomonadati</taxon>
        <taxon>Pseudomonadota</taxon>
        <taxon>Alphaproteobacteria</taxon>
        <taxon>Rhodobacterales</taxon>
        <taxon>Roseobacteraceae</taxon>
        <taxon>Ponticoccus</taxon>
    </lineage>
</organism>
<protein>
    <submittedName>
        <fullName evidence="6">Outer membrane protein assembly factor BamE</fullName>
    </submittedName>
</protein>
<evidence type="ECO:0000313" key="7">
    <source>
        <dbReference type="Proteomes" id="UP001428774"/>
    </source>
</evidence>
<dbReference type="GO" id="GO:0019867">
    <property type="term" value="C:outer membrane"/>
    <property type="evidence" value="ECO:0007669"/>
    <property type="project" value="InterPro"/>
</dbReference>
<evidence type="ECO:0000256" key="2">
    <source>
        <dbReference type="ARBA" id="ARBA00023136"/>
    </source>
</evidence>
<name>A0AAW9SQZ1_9RHOB</name>
<gene>
    <name evidence="6" type="primary">bamE</name>
    <name evidence="6" type="ORF">ABFB10_18565</name>
</gene>
<feature type="compositionally biased region" description="Basic and acidic residues" evidence="3">
    <location>
        <begin position="113"/>
        <end position="128"/>
    </location>
</feature>
<dbReference type="InterPro" id="IPR007450">
    <property type="entry name" value="BamE_dom"/>
</dbReference>
<accession>A0AAW9SQZ1</accession>
<dbReference type="PROSITE" id="PS51257">
    <property type="entry name" value="PROKAR_LIPOPROTEIN"/>
    <property type="match status" value="1"/>
</dbReference>
<keyword evidence="1 4" id="KW-0732">Signal</keyword>
<evidence type="ECO:0000313" key="6">
    <source>
        <dbReference type="EMBL" id="MEN9062686.1"/>
    </source>
</evidence>
<dbReference type="Gene3D" id="3.30.1450.10">
    <property type="match status" value="1"/>
</dbReference>